<evidence type="ECO:0000256" key="1">
    <source>
        <dbReference type="ARBA" id="ARBA00004651"/>
    </source>
</evidence>
<comment type="subcellular location">
    <subcellularLocation>
        <location evidence="1">Cell membrane</location>
        <topology evidence="1">Multi-pass membrane protein</topology>
    </subcellularLocation>
</comment>
<feature type="transmembrane region" description="Helical" evidence="8">
    <location>
        <begin position="25"/>
        <end position="48"/>
    </location>
</feature>
<dbReference type="Pfam" id="PF12704">
    <property type="entry name" value="MacB_PCD"/>
    <property type="match status" value="1"/>
</dbReference>
<comment type="similarity">
    <text evidence="2">Belongs to the ABC-4 integral membrane protein family. LolC/E subfamily.</text>
</comment>
<feature type="transmembrane region" description="Helical" evidence="8">
    <location>
        <begin position="362"/>
        <end position="382"/>
    </location>
</feature>
<protein>
    <submittedName>
        <fullName evidence="11">Lipoprotein-releasing ABC transporter permease subunit LolC</fullName>
    </submittedName>
</protein>
<evidence type="ECO:0000256" key="3">
    <source>
        <dbReference type="ARBA" id="ARBA00022448"/>
    </source>
</evidence>
<evidence type="ECO:0000256" key="5">
    <source>
        <dbReference type="ARBA" id="ARBA00022692"/>
    </source>
</evidence>
<dbReference type="EMBL" id="JABURY010000014">
    <property type="protein sequence ID" value="MBC9130824.1"/>
    <property type="molecule type" value="Genomic_DNA"/>
</dbReference>
<keyword evidence="11" id="KW-0449">Lipoprotein</keyword>
<evidence type="ECO:0000256" key="4">
    <source>
        <dbReference type="ARBA" id="ARBA00022475"/>
    </source>
</evidence>
<dbReference type="Proteomes" id="UP000651208">
    <property type="component" value="Unassembled WGS sequence"/>
</dbReference>
<dbReference type="NCBIfam" id="NF008076">
    <property type="entry name" value="PRK10814.1"/>
    <property type="match status" value="1"/>
</dbReference>
<dbReference type="RefSeq" id="WP_187755273.1">
    <property type="nucleotide sequence ID" value="NZ_JABURY010000014.1"/>
</dbReference>
<proteinExistence type="inferred from homology"/>
<keyword evidence="7 8" id="KW-0472">Membrane</keyword>
<keyword evidence="3" id="KW-0813">Transport</keyword>
<evidence type="ECO:0000256" key="2">
    <source>
        <dbReference type="ARBA" id="ARBA00005236"/>
    </source>
</evidence>
<dbReference type="InterPro" id="IPR051447">
    <property type="entry name" value="Lipoprotein-release_system"/>
</dbReference>
<reference evidence="11 12" key="1">
    <citation type="submission" date="2020-06" db="EMBL/GenBank/DDBJ databases">
        <title>Frischella cerana isolated from Apis cerana gut homogenate.</title>
        <authorList>
            <person name="Wolter L.A."/>
            <person name="Suenami S."/>
            <person name="Miyazaki R."/>
        </authorList>
    </citation>
    <scope>NUCLEOTIDE SEQUENCE [LARGE SCALE GENOMIC DNA]</scope>
    <source>
        <strain evidence="11 12">Ac13</strain>
    </source>
</reference>
<dbReference type="InterPro" id="IPR011925">
    <property type="entry name" value="LolCE_TM"/>
</dbReference>
<dbReference type="Pfam" id="PF02687">
    <property type="entry name" value="FtsX"/>
    <property type="match status" value="1"/>
</dbReference>
<accession>A0ABR7QXB3</accession>
<keyword evidence="4" id="KW-1003">Cell membrane</keyword>
<organism evidence="11 12">
    <name type="scientific">Frischella japonica</name>
    <dbReference type="NCBI Taxonomy" id="2741544"/>
    <lineage>
        <taxon>Bacteria</taxon>
        <taxon>Pseudomonadati</taxon>
        <taxon>Pseudomonadota</taxon>
        <taxon>Gammaproteobacteria</taxon>
        <taxon>Orbales</taxon>
        <taxon>Orbaceae</taxon>
        <taxon>Frischella</taxon>
    </lineage>
</organism>
<feature type="domain" description="MacB-like periplasmic core" evidence="10">
    <location>
        <begin position="27"/>
        <end position="227"/>
    </location>
</feature>
<evidence type="ECO:0000256" key="6">
    <source>
        <dbReference type="ARBA" id="ARBA00022989"/>
    </source>
</evidence>
<dbReference type="PANTHER" id="PTHR30489">
    <property type="entry name" value="LIPOPROTEIN-RELEASING SYSTEM TRANSMEMBRANE PROTEIN LOLE"/>
    <property type="match status" value="1"/>
</dbReference>
<gene>
    <name evidence="11" type="primary">lolC</name>
    <name evidence="11" type="ORF">FcAc13_05820</name>
</gene>
<evidence type="ECO:0000259" key="10">
    <source>
        <dbReference type="Pfam" id="PF12704"/>
    </source>
</evidence>
<evidence type="ECO:0000313" key="12">
    <source>
        <dbReference type="Proteomes" id="UP000651208"/>
    </source>
</evidence>
<dbReference type="InterPro" id="IPR003838">
    <property type="entry name" value="ABC3_permease_C"/>
</dbReference>
<dbReference type="PANTHER" id="PTHR30489:SF8">
    <property type="entry name" value="LIPOPROTEIN-RELEASING SYSTEM TRANSMEMBRANE PROTEIN LOLC"/>
    <property type="match status" value="1"/>
</dbReference>
<feature type="domain" description="ABC3 transporter permease C-terminal" evidence="9">
    <location>
        <begin position="270"/>
        <end position="389"/>
    </location>
</feature>
<evidence type="ECO:0000256" key="8">
    <source>
        <dbReference type="SAM" id="Phobius"/>
    </source>
</evidence>
<evidence type="ECO:0000256" key="7">
    <source>
        <dbReference type="ARBA" id="ARBA00023136"/>
    </source>
</evidence>
<keyword evidence="6 8" id="KW-1133">Transmembrane helix</keyword>
<name>A0ABR7QXB3_9GAMM</name>
<dbReference type="InterPro" id="IPR025857">
    <property type="entry name" value="MacB_PCD"/>
</dbReference>
<feature type="transmembrane region" description="Helical" evidence="8">
    <location>
        <begin position="267"/>
        <end position="292"/>
    </location>
</feature>
<sequence length="396" mass="44205">MFHPLPFYIGLRYAFSRKADNFGRFVSWLSMIGIILGAFGLIVIMSVMNGFENEMQRNILQFIPQAQLTTADHRLSLTTYPSSIVPANKHIMHITPLVTGDAIIQSPNNLTMSTMIGIDPQEFDPIVPYLYDGKLSDLKQGKYNIIVGSKLAESLNVSVGDKLRLMVTDASQITPIGKIPSQRIFKISGIFSVNRDIDQSIIYLNIHDAARLLRYPDNTITSWRLMLDNPLAIDNIVSQSLPKNMQFEDWREKRGELFQAISMEKNVMALLISLIVIVAAFNIITSLSLLVMEKQNEIAILKTQGLNRHRTMLIFIIQGASSGIIGSVIGCLFGLIVALYLAKFGLSFAGIPLPSDVNFQQVLTVFLALFLLSIFATLYPAYRAANIQPAEALRYE</sequence>
<evidence type="ECO:0000259" key="9">
    <source>
        <dbReference type="Pfam" id="PF02687"/>
    </source>
</evidence>
<keyword evidence="5 8" id="KW-0812">Transmembrane</keyword>
<evidence type="ECO:0000313" key="11">
    <source>
        <dbReference type="EMBL" id="MBC9130824.1"/>
    </source>
</evidence>
<comment type="caution">
    <text evidence="11">The sequence shown here is derived from an EMBL/GenBank/DDBJ whole genome shotgun (WGS) entry which is preliminary data.</text>
</comment>
<feature type="transmembrane region" description="Helical" evidence="8">
    <location>
        <begin position="313"/>
        <end position="342"/>
    </location>
</feature>
<dbReference type="NCBIfam" id="TIGR02212">
    <property type="entry name" value="lolCE"/>
    <property type="match status" value="1"/>
</dbReference>
<keyword evidence="12" id="KW-1185">Reference proteome</keyword>